<evidence type="ECO:0000313" key="2">
    <source>
        <dbReference type="EMBL" id="MDN3589933.1"/>
    </source>
</evidence>
<accession>A0ABT8BDG9</accession>
<evidence type="ECO:0000259" key="1">
    <source>
        <dbReference type="Pfam" id="PF04577"/>
    </source>
</evidence>
<evidence type="ECO:0000313" key="3">
    <source>
        <dbReference type="Proteomes" id="UP001224644"/>
    </source>
</evidence>
<reference evidence="3" key="1">
    <citation type="journal article" date="2019" name="Int. J. Syst. Evol. Microbiol.">
        <title>The Global Catalogue of Microorganisms (GCM) 10K type strain sequencing project: providing services to taxonomists for standard genome sequencing and annotation.</title>
        <authorList>
            <consortium name="The Broad Institute Genomics Platform"/>
            <consortium name="The Broad Institute Genome Sequencing Center for Infectious Disease"/>
            <person name="Wu L."/>
            <person name="Ma J."/>
        </authorList>
    </citation>
    <scope>NUCLEOTIDE SEQUENCE [LARGE SCALE GENOMIC DNA]</scope>
    <source>
        <strain evidence="3">CECT 7069</strain>
    </source>
</reference>
<dbReference type="RefSeq" id="WP_238221271.1">
    <property type="nucleotide sequence ID" value="NZ_BPQD01000001.1"/>
</dbReference>
<dbReference type="Pfam" id="PF04577">
    <property type="entry name" value="Glyco_transf_61"/>
    <property type="match status" value="1"/>
</dbReference>
<gene>
    <name evidence="2" type="ORF">QWZ12_04825</name>
</gene>
<organism evidence="2 3">
    <name type="scientific">Methylobacterium adhaesivum</name>
    <dbReference type="NCBI Taxonomy" id="333297"/>
    <lineage>
        <taxon>Bacteria</taxon>
        <taxon>Pseudomonadati</taxon>
        <taxon>Pseudomonadota</taxon>
        <taxon>Alphaproteobacteria</taxon>
        <taxon>Hyphomicrobiales</taxon>
        <taxon>Methylobacteriaceae</taxon>
        <taxon>Methylobacterium</taxon>
    </lineage>
</organism>
<dbReference type="Proteomes" id="UP001224644">
    <property type="component" value="Unassembled WGS sequence"/>
</dbReference>
<dbReference type="InterPro" id="IPR049625">
    <property type="entry name" value="Glyco_transf_61_cat"/>
</dbReference>
<feature type="domain" description="Glycosyltransferase 61 catalytic" evidence="1">
    <location>
        <begin position="133"/>
        <end position="315"/>
    </location>
</feature>
<comment type="caution">
    <text evidence="2">The sequence shown here is derived from an EMBL/GenBank/DDBJ whole genome shotgun (WGS) entry which is preliminary data.</text>
</comment>
<proteinExistence type="predicted"/>
<sequence length="375" mass="40528">MSAGGRPIADAAVDLRASVEGGRGSMIAVGRAHRAQLAAPSLLLGAVTDDWLRLYHAQSVVLGAAVYRLRDATVLGEGIVMTEGRFNVGHDLNVGPDYIAAHYAPAQAWFAQAPRRYIHDPVVLLTGAGHLGYGHWLVDFLPKLHLLRLIGERLSRLTFLMPSDTPDFARHWLALLGIAPHQCAFYERTREVVLCRDLVVPSALRFGSRVSPLFVQACAALRAAAAPRCLGPFRRPSRQKIFVARSVNALTHSSRALRERALFEETARRRGFAIVSPERLGIREQVALFASAGTLCGEYGSGLHASMFSPPGTLVMAARDNTADLGFLQSGIDQALDHRNGYVLGAAAPDGGGFGVDPADLDLAFDWIDWGRPNA</sequence>
<dbReference type="EMBL" id="JAUFPX010000002">
    <property type="protein sequence ID" value="MDN3589933.1"/>
    <property type="molecule type" value="Genomic_DNA"/>
</dbReference>
<name>A0ABT8BDG9_9HYPH</name>
<keyword evidence="3" id="KW-1185">Reference proteome</keyword>
<protein>
    <submittedName>
        <fullName evidence="2">Glycosyltransferase 61 family protein</fullName>
    </submittedName>
</protein>